<gene>
    <name evidence="1" type="ORF">PY01103</name>
</gene>
<sequence length="12" mass="1409">MNLSTFIKNNIN</sequence>
<reference evidence="1 2" key="1">
    <citation type="journal article" date="2002" name="Nature">
        <title>Genome sequence and comparative analysis of the model rodent malaria parasite Plasmodium yoelii yoelii.</title>
        <authorList>
            <person name="Carlton J.M."/>
            <person name="Angiuoli S.V."/>
            <person name="Suh B.B."/>
            <person name="Kooij T.W."/>
            <person name="Pertea M."/>
            <person name="Silva J.C."/>
            <person name="Ermolaeva M.D."/>
            <person name="Allen J.E."/>
            <person name="Selengut J.D."/>
            <person name="Koo H.L."/>
            <person name="Peterson J.D."/>
            <person name="Pop M."/>
            <person name="Kosack D.S."/>
            <person name="Shumway M.F."/>
            <person name="Bidwell S.L."/>
            <person name="Shallom S.J."/>
            <person name="van Aken S.E."/>
            <person name="Riedmuller S.B."/>
            <person name="Feldblyum T.V."/>
            <person name="Cho J.K."/>
            <person name="Quackenbush J."/>
            <person name="Sedegah M."/>
            <person name="Shoaibi A."/>
            <person name="Cummings L.M."/>
            <person name="Florens L."/>
            <person name="Yates J.R."/>
            <person name="Raine J.D."/>
            <person name="Sinden R.E."/>
            <person name="Harris M.A."/>
            <person name="Cunningham D.A."/>
            <person name="Preiser P.R."/>
            <person name="Bergman L.W."/>
            <person name="Vaidya A.B."/>
            <person name="van Lin L.H."/>
            <person name="Janse C.J."/>
            <person name="Waters A.P."/>
            <person name="Smith H.O."/>
            <person name="White O.R."/>
            <person name="Salzberg S.L."/>
            <person name="Venter J.C."/>
            <person name="Fraser C.M."/>
            <person name="Hoffman S.L."/>
            <person name="Gardner M.J."/>
            <person name="Carucci D.J."/>
        </authorList>
    </citation>
    <scope>NUCLEOTIDE SEQUENCE [LARGE SCALE GENOMIC DNA]</scope>
    <source>
        <strain evidence="1 2">17XNL</strain>
    </source>
</reference>
<organism evidence="1 2">
    <name type="scientific">Plasmodium yoelii yoelii</name>
    <dbReference type="NCBI Taxonomy" id="73239"/>
    <lineage>
        <taxon>Eukaryota</taxon>
        <taxon>Sar</taxon>
        <taxon>Alveolata</taxon>
        <taxon>Apicomplexa</taxon>
        <taxon>Aconoidasida</taxon>
        <taxon>Haemosporida</taxon>
        <taxon>Plasmodiidae</taxon>
        <taxon>Plasmodium</taxon>
        <taxon>Plasmodium (Vinckeia)</taxon>
    </lineage>
</organism>
<dbReference type="EMBL" id="AABL01000291">
    <property type="protein sequence ID" value="EAA20281.1"/>
    <property type="molecule type" value="Genomic_DNA"/>
</dbReference>
<dbReference type="InParanoid" id="Q7RQJ4"/>
<dbReference type="PaxDb" id="73239-Q7RQJ4"/>
<name>Q7RQJ4_PLAYO</name>
<keyword evidence="2" id="KW-1185">Reference proteome</keyword>
<comment type="caution">
    <text evidence="1">The sequence shown here is derived from an EMBL/GenBank/DDBJ whole genome shotgun (WGS) entry which is preliminary data.</text>
</comment>
<evidence type="ECO:0000313" key="1">
    <source>
        <dbReference type="EMBL" id="EAA20281.1"/>
    </source>
</evidence>
<proteinExistence type="predicted"/>
<evidence type="ECO:0000313" key="2">
    <source>
        <dbReference type="Proteomes" id="UP000008553"/>
    </source>
</evidence>
<dbReference type="Proteomes" id="UP000008553">
    <property type="component" value="Unassembled WGS sequence"/>
</dbReference>
<protein>
    <submittedName>
        <fullName evidence="1">Uncharacterized protein</fullName>
    </submittedName>
</protein>
<accession>Q7RQJ4</accession>